<proteinExistence type="predicted"/>
<evidence type="ECO:0000256" key="1">
    <source>
        <dbReference type="SAM" id="MobiDB-lite"/>
    </source>
</evidence>
<accession>A0ABQ4KG34</accession>
<gene>
    <name evidence="2" type="ORF">J8TS2_11760</name>
</gene>
<reference evidence="2 3" key="1">
    <citation type="submission" date="2021-03" db="EMBL/GenBank/DDBJ databases">
        <title>Antimicrobial resistance genes in bacteria isolated from Japanese honey, and their potential for conferring macrolide and lincosamide resistance in the American foulbrood pathogen Paenibacillus larvae.</title>
        <authorList>
            <person name="Okamoto M."/>
            <person name="Kumagai M."/>
            <person name="Kanamori H."/>
            <person name="Takamatsu D."/>
        </authorList>
    </citation>
    <scope>NUCLEOTIDE SEQUENCE [LARGE SCALE GENOMIC DNA]</scope>
    <source>
        <strain evidence="2 3">J8TS2</strain>
    </source>
</reference>
<protein>
    <submittedName>
        <fullName evidence="2">Uncharacterized protein</fullName>
    </submittedName>
</protein>
<organism evidence="2 3">
    <name type="scientific">Lederbergia ruris</name>
    <dbReference type="NCBI Taxonomy" id="217495"/>
    <lineage>
        <taxon>Bacteria</taxon>
        <taxon>Bacillati</taxon>
        <taxon>Bacillota</taxon>
        <taxon>Bacilli</taxon>
        <taxon>Bacillales</taxon>
        <taxon>Bacillaceae</taxon>
        <taxon>Lederbergia</taxon>
    </lineage>
</organism>
<dbReference type="EMBL" id="BORB01000007">
    <property type="protein sequence ID" value="GIN56857.1"/>
    <property type="molecule type" value="Genomic_DNA"/>
</dbReference>
<comment type="caution">
    <text evidence="2">The sequence shown here is derived from an EMBL/GenBank/DDBJ whole genome shotgun (WGS) entry which is preliminary data.</text>
</comment>
<evidence type="ECO:0000313" key="2">
    <source>
        <dbReference type="EMBL" id="GIN56857.1"/>
    </source>
</evidence>
<name>A0ABQ4KG34_9BACI</name>
<dbReference type="Gene3D" id="6.10.250.40">
    <property type="match status" value="1"/>
</dbReference>
<evidence type="ECO:0000313" key="3">
    <source>
        <dbReference type="Proteomes" id="UP000679950"/>
    </source>
</evidence>
<feature type="region of interest" description="Disordered" evidence="1">
    <location>
        <begin position="1"/>
        <end position="26"/>
    </location>
</feature>
<sequence length="54" mass="6425">MQKMKVDMKEMKNELKEVKSEQQRQGDLLHQLIQTVDATNTRLDSMESKFNKRS</sequence>
<dbReference type="Proteomes" id="UP000679950">
    <property type="component" value="Unassembled WGS sequence"/>
</dbReference>
<feature type="compositionally biased region" description="Basic and acidic residues" evidence="1">
    <location>
        <begin position="1"/>
        <end position="24"/>
    </location>
</feature>
<keyword evidence="3" id="KW-1185">Reference proteome</keyword>